<protein>
    <submittedName>
        <fullName evidence="1">Glycosyl transferase</fullName>
    </submittedName>
</protein>
<keyword evidence="2" id="KW-1185">Reference proteome</keyword>
<dbReference type="AlphaFoldDB" id="A0AAN0Y0G1"/>
<proteinExistence type="predicted"/>
<organism evidence="1 2">
    <name type="scientific">Vibrio natriegens NBRC 15636 = ATCC 14048 = DSM 759</name>
    <dbReference type="NCBI Taxonomy" id="1219067"/>
    <lineage>
        <taxon>Bacteria</taxon>
        <taxon>Pseudomonadati</taxon>
        <taxon>Pseudomonadota</taxon>
        <taxon>Gammaproteobacteria</taxon>
        <taxon>Vibrionales</taxon>
        <taxon>Vibrionaceae</taxon>
        <taxon>Vibrio</taxon>
    </lineage>
</organism>
<dbReference type="Gene3D" id="3.90.550.10">
    <property type="entry name" value="Spore Coat Polysaccharide Biosynthesis Protein SpsA, Chain A"/>
    <property type="match status" value="1"/>
</dbReference>
<sequence length="282" mass="32225">MAKTGTILIVLYNKKISESTTYQSLIKYPGNLNNIDLLIWNNGPDEINKNLDESDTKKFRSVTIKEDLSNAGLAKIYNFVFTFKENDFFVFLDDDSNLSPTYIKSILHVDKDTCAVPILTHNGQVQSPTLKKKKVESTELPEDRSRFRAVGSGVVVGANVANKLKATYGSVFDEHFLLYGVDTTFFIRLERAKLLSHLKVIPGFEHSYSRLSTDPDAISDFRKKERAYDEGLRARYYKSKSSLIVYTLRTGLKSLKNRLTEKEDLEGFIFKAIMTGKHYRYK</sequence>
<dbReference type="CDD" id="cd00761">
    <property type="entry name" value="Glyco_tranf_GTA_type"/>
    <property type="match status" value="1"/>
</dbReference>
<accession>A0AAN0Y0G1</accession>
<dbReference type="SUPFAM" id="SSF53448">
    <property type="entry name" value="Nucleotide-diphospho-sugar transferases"/>
    <property type="match status" value="1"/>
</dbReference>
<name>A0AAN0Y0G1_VIBNA</name>
<dbReference type="EMBL" id="CP016345">
    <property type="protein sequence ID" value="ANQ11409.1"/>
    <property type="molecule type" value="Genomic_DNA"/>
</dbReference>
<reference evidence="1 2" key="1">
    <citation type="submission" date="2016-07" db="EMBL/GenBank/DDBJ databases">
        <title>Developing Vibrio natriegens as a novel, fast-growing host for biotechnology.</title>
        <authorList>
            <person name="Weinstock M.T."/>
            <person name="Hesek E.D."/>
            <person name="Wilson C.M."/>
            <person name="Gibson D.G."/>
        </authorList>
    </citation>
    <scope>NUCLEOTIDE SEQUENCE [LARGE SCALE GENOMIC DNA]</scope>
    <source>
        <strain evidence="1 2">ATCC 14048</strain>
    </source>
</reference>
<evidence type="ECO:0000313" key="1">
    <source>
        <dbReference type="EMBL" id="ANQ11409.1"/>
    </source>
</evidence>
<dbReference type="InterPro" id="IPR029044">
    <property type="entry name" value="Nucleotide-diphossugar_trans"/>
</dbReference>
<evidence type="ECO:0000313" key="2">
    <source>
        <dbReference type="Proteomes" id="UP000092741"/>
    </source>
</evidence>
<dbReference type="GeneID" id="70913610"/>
<dbReference type="RefSeq" id="WP_020335727.1">
    <property type="nucleotide sequence ID" value="NZ_ATFJ01000038.1"/>
</dbReference>
<dbReference type="GO" id="GO:0016740">
    <property type="term" value="F:transferase activity"/>
    <property type="evidence" value="ECO:0007669"/>
    <property type="project" value="UniProtKB-KW"/>
</dbReference>
<gene>
    <name evidence="1" type="ORF">BA890_00955</name>
</gene>
<dbReference type="KEGG" id="vna:PN96_12375"/>
<dbReference type="Proteomes" id="UP000092741">
    <property type="component" value="Chromosome 1"/>
</dbReference>
<keyword evidence="1" id="KW-0808">Transferase</keyword>